<feature type="domain" description="Inositolphosphotransferase Aur1/Ipt1" evidence="1">
    <location>
        <begin position="4"/>
        <end position="48"/>
    </location>
</feature>
<accession>A0ABT7XNB5</accession>
<gene>
    <name evidence="2" type="ORF">QU481_10255</name>
</gene>
<evidence type="ECO:0000313" key="3">
    <source>
        <dbReference type="Proteomes" id="UP001168540"/>
    </source>
</evidence>
<dbReference type="Pfam" id="PF14378">
    <property type="entry name" value="PAP2_3"/>
    <property type="match status" value="1"/>
</dbReference>
<protein>
    <submittedName>
        <fullName evidence="2">Phosphatase PAP2 family protein</fullName>
    </submittedName>
</protein>
<dbReference type="InterPro" id="IPR026841">
    <property type="entry name" value="Aur1/Ipt1"/>
</dbReference>
<dbReference type="RefSeq" id="WP_289829875.1">
    <property type="nucleotide sequence ID" value="NZ_JAUEDK010000015.1"/>
</dbReference>
<proteinExistence type="predicted"/>
<sequence>MSRPSFHTALDVLFCLVLRHCRLGWPYLLLNAQIITSTPEMGGHYLIDPQTEAMLPMAPFFSRHQTAPSKQAEPAAGDVG</sequence>
<evidence type="ECO:0000313" key="2">
    <source>
        <dbReference type="EMBL" id="MDN0075272.1"/>
    </source>
</evidence>
<organism evidence="2 3">
    <name type="scientific">Crenobacter oryzisoli</name>
    <dbReference type="NCBI Taxonomy" id="3056844"/>
    <lineage>
        <taxon>Bacteria</taxon>
        <taxon>Pseudomonadati</taxon>
        <taxon>Pseudomonadota</taxon>
        <taxon>Betaproteobacteria</taxon>
        <taxon>Neisseriales</taxon>
        <taxon>Neisseriaceae</taxon>
        <taxon>Crenobacter</taxon>
    </lineage>
</organism>
<dbReference type="Proteomes" id="UP001168540">
    <property type="component" value="Unassembled WGS sequence"/>
</dbReference>
<keyword evidence="3" id="KW-1185">Reference proteome</keyword>
<dbReference type="EMBL" id="JAUEDK010000015">
    <property type="protein sequence ID" value="MDN0075272.1"/>
    <property type="molecule type" value="Genomic_DNA"/>
</dbReference>
<name>A0ABT7XNB5_9NEIS</name>
<comment type="caution">
    <text evidence="2">The sequence shown here is derived from an EMBL/GenBank/DDBJ whole genome shotgun (WGS) entry which is preliminary data.</text>
</comment>
<reference evidence="2" key="1">
    <citation type="submission" date="2023-06" db="EMBL/GenBank/DDBJ databases">
        <authorList>
            <person name="Zhang S."/>
        </authorList>
    </citation>
    <scope>NUCLEOTIDE SEQUENCE</scope>
    <source>
        <strain evidence="2">SG2303</strain>
    </source>
</reference>
<evidence type="ECO:0000259" key="1">
    <source>
        <dbReference type="Pfam" id="PF14378"/>
    </source>
</evidence>